<evidence type="ECO:0000256" key="1">
    <source>
        <dbReference type="ARBA" id="ARBA00022723"/>
    </source>
</evidence>
<evidence type="ECO:0000256" key="2">
    <source>
        <dbReference type="ARBA" id="ARBA00022771"/>
    </source>
</evidence>
<keyword evidence="7" id="KW-1185">Reference proteome</keyword>
<dbReference type="PROSITE" id="PS01360">
    <property type="entry name" value="ZF_MYND_1"/>
    <property type="match status" value="1"/>
</dbReference>
<dbReference type="Gene3D" id="6.10.140.2220">
    <property type="match status" value="1"/>
</dbReference>
<dbReference type="PROSITE" id="PS50865">
    <property type="entry name" value="ZF_MYND_2"/>
    <property type="match status" value="1"/>
</dbReference>
<accession>A0ABR3XU19</accession>
<dbReference type="PANTHER" id="PTHR46920:SF1">
    <property type="entry name" value="PROTEIN MSS51 HOMOLOG, MITOCHONDRIAL-RELATED"/>
    <property type="match status" value="1"/>
</dbReference>
<evidence type="ECO:0000256" key="3">
    <source>
        <dbReference type="ARBA" id="ARBA00022833"/>
    </source>
</evidence>
<keyword evidence="2 4" id="KW-0863">Zinc-finger</keyword>
<dbReference type="EMBL" id="JAWRVE010000010">
    <property type="protein sequence ID" value="KAL1879185.1"/>
    <property type="molecule type" value="Genomic_DNA"/>
</dbReference>
<evidence type="ECO:0000259" key="5">
    <source>
        <dbReference type="PROSITE" id="PS50865"/>
    </source>
</evidence>
<dbReference type="InterPro" id="IPR002893">
    <property type="entry name" value="Znf_MYND"/>
</dbReference>
<protein>
    <recommendedName>
        <fullName evidence="5">MYND-type domain-containing protein</fullName>
    </recommendedName>
</protein>
<reference evidence="6 7" key="1">
    <citation type="journal article" date="2024" name="IMA Fungus">
        <title>IMA Genome - F19 : A genome assembly and annotation guide to empower mycologists, including annotated draft genome sequences of Ceratocystis pirilliformis, Diaporthe australafricana, Fusarium ophioides, Paecilomyces lecythidis, and Sporothrix stenoceras.</title>
        <authorList>
            <person name="Aylward J."/>
            <person name="Wilson A.M."/>
            <person name="Visagie C.M."/>
            <person name="Spraker J."/>
            <person name="Barnes I."/>
            <person name="Buitendag C."/>
            <person name="Ceriani C."/>
            <person name="Del Mar Angel L."/>
            <person name="du Plessis D."/>
            <person name="Fuchs T."/>
            <person name="Gasser K."/>
            <person name="Kramer D."/>
            <person name="Li W."/>
            <person name="Munsamy K."/>
            <person name="Piso A."/>
            <person name="Price J.L."/>
            <person name="Sonnekus B."/>
            <person name="Thomas C."/>
            <person name="van der Nest A."/>
            <person name="van Dijk A."/>
            <person name="van Heerden A."/>
            <person name="van Vuuren N."/>
            <person name="Yilmaz N."/>
            <person name="Duong T.A."/>
            <person name="van der Merwe N.A."/>
            <person name="Wingfield M.J."/>
            <person name="Wingfield B.D."/>
        </authorList>
    </citation>
    <scope>NUCLEOTIDE SEQUENCE [LARGE SCALE GENOMIC DNA]</scope>
    <source>
        <strain evidence="6 7">CMW 18300</strain>
    </source>
</reference>
<keyword evidence="1" id="KW-0479">Metal-binding</keyword>
<dbReference type="Pfam" id="PF20179">
    <property type="entry name" value="MSS51_C"/>
    <property type="match status" value="1"/>
</dbReference>
<gene>
    <name evidence="6" type="ORF">Daus18300_001764</name>
</gene>
<evidence type="ECO:0000313" key="6">
    <source>
        <dbReference type="EMBL" id="KAL1879185.1"/>
    </source>
</evidence>
<name>A0ABR3XU19_9PEZI</name>
<comment type="caution">
    <text evidence="6">The sequence shown here is derived from an EMBL/GenBank/DDBJ whole genome shotgun (WGS) entry which is preliminary data.</text>
</comment>
<sequence>MNDPRRSRPVASVDDRQVGLHTNYANREDLIGVGPDGRSVGVPDIPLLAMKGWLCVRCLAHKPDLKACGACKMLFYCSAQCQKVDWGQLHKQHCKAFRSGNDVLSEEGFAKGRQSFGALYVWLTKISDDLMEKTDKVAPSIFENQPYCNSCYRSAYQLKLLSDEQFYSIDLFNTTGNAMLREPIPVPLNTFTEMASLSGWFDYYKTLRGGQDHETYIEPKDFSFAPNRAKLKSMYLTQEGEKFAKTNWAGLRVATMASIMSMTIANALYVGLPDLRAKTSLLIHVIGASSTEWGNLMMFEEILHLFPNLNTIKVFHIGPKTPQSTGKEGKSPHYNFIDLECCPPCSATGRQRWVATYRGLYHDFVKIEEYTKPDLAVLFHSGRSQDEIESWAPTTRFLVDQDITTACTTYTRNEADEEMYELEHALQAKIIQRIEENKWKGLVPSLETMEEPGPAVYYSNYYWYMFRGKA</sequence>
<dbReference type="Pfam" id="PF01753">
    <property type="entry name" value="zf-MYND"/>
    <property type="match status" value="1"/>
</dbReference>
<dbReference type="Proteomes" id="UP001583177">
    <property type="component" value="Unassembled WGS sequence"/>
</dbReference>
<evidence type="ECO:0000313" key="7">
    <source>
        <dbReference type="Proteomes" id="UP001583177"/>
    </source>
</evidence>
<dbReference type="InterPro" id="IPR052839">
    <property type="entry name" value="Mito_gene_expr_regulator"/>
</dbReference>
<organism evidence="6 7">
    <name type="scientific">Diaporthe australafricana</name>
    <dbReference type="NCBI Taxonomy" id="127596"/>
    <lineage>
        <taxon>Eukaryota</taxon>
        <taxon>Fungi</taxon>
        <taxon>Dikarya</taxon>
        <taxon>Ascomycota</taxon>
        <taxon>Pezizomycotina</taxon>
        <taxon>Sordariomycetes</taxon>
        <taxon>Sordariomycetidae</taxon>
        <taxon>Diaporthales</taxon>
        <taxon>Diaporthaceae</taxon>
        <taxon>Diaporthe</taxon>
    </lineage>
</organism>
<proteinExistence type="predicted"/>
<dbReference type="SUPFAM" id="SSF144232">
    <property type="entry name" value="HIT/MYND zinc finger-like"/>
    <property type="match status" value="1"/>
</dbReference>
<feature type="domain" description="MYND-type" evidence="5">
    <location>
        <begin position="55"/>
        <end position="94"/>
    </location>
</feature>
<dbReference type="InterPro" id="IPR046824">
    <property type="entry name" value="Mss51-like_C"/>
</dbReference>
<keyword evidence="3" id="KW-0862">Zinc</keyword>
<dbReference type="PANTHER" id="PTHR46920">
    <property type="match status" value="1"/>
</dbReference>
<evidence type="ECO:0000256" key="4">
    <source>
        <dbReference type="PROSITE-ProRule" id="PRU00134"/>
    </source>
</evidence>